<dbReference type="InterPro" id="IPR019734">
    <property type="entry name" value="TPR_rpt"/>
</dbReference>
<dbReference type="GO" id="GO:0006620">
    <property type="term" value="P:post-translational protein targeting to endoplasmic reticulum membrane"/>
    <property type="evidence" value="ECO:0007669"/>
    <property type="project" value="TreeGrafter"/>
</dbReference>
<dbReference type="GO" id="GO:0016020">
    <property type="term" value="C:membrane"/>
    <property type="evidence" value="ECO:0007669"/>
    <property type="project" value="TreeGrafter"/>
</dbReference>
<dbReference type="SMART" id="SM00028">
    <property type="entry name" value="TPR"/>
    <property type="match status" value="3"/>
</dbReference>
<name>A0AAD7NER8_9AGAR</name>
<dbReference type="GO" id="GO:0060090">
    <property type="term" value="F:molecular adaptor activity"/>
    <property type="evidence" value="ECO:0007669"/>
    <property type="project" value="TreeGrafter"/>
</dbReference>
<protein>
    <recommendedName>
        <fullName evidence="5">TPR-like protein</fullName>
    </recommendedName>
</protein>
<dbReference type="PANTHER" id="PTHR45831">
    <property type="entry name" value="LD24721P"/>
    <property type="match status" value="1"/>
</dbReference>
<gene>
    <name evidence="3" type="ORF">DFH07DRAFT_819311</name>
</gene>
<dbReference type="EMBL" id="JARJLG010000057">
    <property type="protein sequence ID" value="KAJ7757788.1"/>
    <property type="molecule type" value="Genomic_DNA"/>
</dbReference>
<comment type="caution">
    <text evidence="3">The sequence shown here is derived from an EMBL/GenBank/DDBJ whole genome shotgun (WGS) entry which is preliminary data.</text>
</comment>
<dbReference type="InterPro" id="IPR011990">
    <property type="entry name" value="TPR-like_helical_dom_sf"/>
</dbReference>
<reference evidence="3" key="1">
    <citation type="submission" date="2023-03" db="EMBL/GenBank/DDBJ databases">
        <title>Massive genome expansion in bonnet fungi (Mycena s.s.) driven by repeated elements and novel gene families across ecological guilds.</title>
        <authorList>
            <consortium name="Lawrence Berkeley National Laboratory"/>
            <person name="Harder C.B."/>
            <person name="Miyauchi S."/>
            <person name="Viragh M."/>
            <person name="Kuo A."/>
            <person name="Thoen E."/>
            <person name="Andreopoulos B."/>
            <person name="Lu D."/>
            <person name="Skrede I."/>
            <person name="Drula E."/>
            <person name="Henrissat B."/>
            <person name="Morin E."/>
            <person name="Kohler A."/>
            <person name="Barry K."/>
            <person name="LaButti K."/>
            <person name="Morin E."/>
            <person name="Salamov A."/>
            <person name="Lipzen A."/>
            <person name="Mereny Z."/>
            <person name="Hegedus B."/>
            <person name="Baldrian P."/>
            <person name="Stursova M."/>
            <person name="Weitz H."/>
            <person name="Taylor A."/>
            <person name="Grigoriev I.V."/>
            <person name="Nagy L.G."/>
            <person name="Martin F."/>
            <person name="Kauserud H."/>
        </authorList>
    </citation>
    <scope>NUCLEOTIDE SEQUENCE</scope>
    <source>
        <strain evidence="3">CBHHK188m</strain>
    </source>
</reference>
<keyword evidence="4" id="KW-1185">Reference proteome</keyword>
<accession>A0AAD7NER8</accession>
<evidence type="ECO:0008006" key="5">
    <source>
        <dbReference type="Google" id="ProtNLM"/>
    </source>
</evidence>
<dbReference type="Proteomes" id="UP001215280">
    <property type="component" value="Unassembled WGS sequence"/>
</dbReference>
<dbReference type="InterPro" id="IPR047150">
    <property type="entry name" value="SGT"/>
</dbReference>
<dbReference type="AlphaFoldDB" id="A0AAD7NER8"/>
<keyword evidence="1" id="KW-0677">Repeat</keyword>
<dbReference type="SUPFAM" id="SSF48452">
    <property type="entry name" value="TPR-like"/>
    <property type="match status" value="1"/>
</dbReference>
<dbReference type="PANTHER" id="PTHR45831:SF2">
    <property type="entry name" value="LD24721P"/>
    <property type="match status" value="1"/>
</dbReference>
<evidence type="ECO:0000313" key="4">
    <source>
        <dbReference type="Proteomes" id="UP001215280"/>
    </source>
</evidence>
<evidence type="ECO:0000313" key="3">
    <source>
        <dbReference type="EMBL" id="KAJ7757788.1"/>
    </source>
</evidence>
<organism evidence="3 4">
    <name type="scientific">Mycena maculata</name>
    <dbReference type="NCBI Taxonomy" id="230809"/>
    <lineage>
        <taxon>Eukaryota</taxon>
        <taxon>Fungi</taxon>
        <taxon>Dikarya</taxon>
        <taxon>Basidiomycota</taxon>
        <taxon>Agaricomycotina</taxon>
        <taxon>Agaricomycetes</taxon>
        <taxon>Agaricomycetidae</taxon>
        <taxon>Agaricales</taxon>
        <taxon>Marasmiineae</taxon>
        <taxon>Mycenaceae</taxon>
        <taxon>Mycena</taxon>
    </lineage>
</organism>
<keyword evidence="2" id="KW-0802">TPR repeat</keyword>
<proteinExistence type="predicted"/>
<evidence type="ECO:0000256" key="1">
    <source>
        <dbReference type="ARBA" id="ARBA00022737"/>
    </source>
</evidence>
<dbReference type="GO" id="GO:0072380">
    <property type="term" value="C:TRC complex"/>
    <property type="evidence" value="ECO:0007669"/>
    <property type="project" value="TreeGrafter"/>
</dbReference>
<dbReference type="Gene3D" id="1.25.40.10">
    <property type="entry name" value="Tetratricopeptide repeat domain"/>
    <property type="match status" value="1"/>
</dbReference>
<evidence type="ECO:0000256" key="2">
    <source>
        <dbReference type="ARBA" id="ARBA00022803"/>
    </source>
</evidence>
<sequence length="533" mass="59965">MSAELKAQGNALFVAKNFKEAAEKYTAAIQAGDEAADPKGLAVLYANRAACRSSLKRYADSRDDARKATELDPTYAKAWARLASAKDAMCNYIESQESWQRALDALPKSDLKPAEHAQKAQYQAGLESAMTAVTRMYSPPAASGQVQSQGRMPWELAAAKLPSLRVLRPPNYSSSAWVIHSAYEEFMSGVRRMKQLQIDPVTGQMRGMPRGIVDLTNGAMRDARVMDCIDDKFLSEYNNQVRYEANAFRPWPEAGPEVVVREALARQRSEGWDAARVSVSWTVRAWIMRAVMEGSLYARHGVALEFYKRAAEVIRRLREEWLLVPKNDRGVIFEQSFMFGLQQLYIDSIMQTYSSDPSPELLEELIKEADLLVREVDEAFHHLGSQGTMDPGFLSSFYIYPRAAAFANKGFYYNKKATLSPNESQQFFRKAAVEYLNAVNCYPQDDEQHPWFLNIALTNMLASHLFPLRETLDVMKRIRETAPKAKEIWENSLSAPGLWDTLAGVGEQEDTLRGMLEQGKVTLDSCIGVTAEE</sequence>